<feature type="non-terminal residue" evidence="1">
    <location>
        <position position="1"/>
    </location>
</feature>
<dbReference type="AlphaFoldDB" id="X1L6L8"/>
<evidence type="ECO:0000313" key="1">
    <source>
        <dbReference type="EMBL" id="GAI14643.1"/>
    </source>
</evidence>
<accession>X1L6L8</accession>
<sequence length="91" mass="10165">QYLKANQSLREKENKLLFSDLKADQLLTNIGSHHRNLKASSLARGDIGLVLKDIDEFEALFTCPDCGKPAKISYSPRSSKLKQCACGNLWI</sequence>
<comment type="caution">
    <text evidence="1">The sequence shown here is derived from an EMBL/GenBank/DDBJ whole genome shotgun (WGS) entry which is preliminary data.</text>
</comment>
<dbReference type="EMBL" id="BARV01006570">
    <property type="protein sequence ID" value="GAI14643.1"/>
    <property type="molecule type" value="Genomic_DNA"/>
</dbReference>
<protein>
    <submittedName>
        <fullName evidence="1">Uncharacterized protein</fullName>
    </submittedName>
</protein>
<organism evidence="1">
    <name type="scientific">marine sediment metagenome</name>
    <dbReference type="NCBI Taxonomy" id="412755"/>
    <lineage>
        <taxon>unclassified sequences</taxon>
        <taxon>metagenomes</taxon>
        <taxon>ecological metagenomes</taxon>
    </lineage>
</organism>
<proteinExistence type="predicted"/>
<reference evidence="1" key="1">
    <citation type="journal article" date="2014" name="Front. Microbiol.">
        <title>High frequency of phylogenetically diverse reductive dehalogenase-homologous genes in deep subseafloor sedimentary metagenomes.</title>
        <authorList>
            <person name="Kawai M."/>
            <person name="Futagami T."/>
            <person name="Toyoda A."/>
            <person name="Takaki Y."/>
            <person name="Nishi S."/>
            <person name="Hori S."/>
            <person name="Arai W."/>
            <person name="Tsubouchi T."/>
            <person name="Morono Y."/>
            <person name="Uchiyama I."/>
            <person name="Ito T."/>
            <person name="Fujiyama A."/>
            <person name="Inagaki F."/>
            <person name="Takami H."/>
        </authorList>
    </citation>
    <scope>NUCLEOTIDE SEQUENCE</scope>
    <source>
        <strain evidence="1">Expedition CK06-06</strain>
    </source>
</reference>
<name>X1L6L8_9ZZZZ</name>
<gene>
    <name evidence="1" type="ORF">S06H3_13455</name>
</gene>